<dbReference type="Proteomes" id="UP000509597">
    <property type="component" value="Chromosome"/>
</dbReference>
<keyword evidence="10" id="KW-1185">Reference proteome</keyword>
<dbReference type="PRINTS" id="PR00607">
    <property type="entry name" value="CYTCHROMECIE"/>
</dbReference>
<feature type="domain" description="Cytochrome c" evidence="8">
    <location>
        <begin position="70"/>
        <end position="150"/>
    </location>
</feature>
<evidence type="ECO:0000259" key="8">
    <source>
        <dbReference type="PROSITE" id="PS51007"/>
    </source>
</evidence>
<dbReference type="InterPro" id="IPR036909">
    <property type="entry name" value="Cyt_c-like_dom_sf"/>
</dbReference>
<dbReference type="KEGG" id="chiz:HQ393_02490"/>
<protein>
    <submittedName>
        <fullName evidence="9">Cytochrome c5 family protein</fullName>
    </submittedName>
</protein>
<dbReference type="InterPro" id="IPR002323">
    <property type="entry name" value="Cyt_CIE"/>
</dbReference>
<keyword evidence="5 6" id="KW-0408">Iron</keyword>
<dbReference type="InterPro" id="IPR009056">
    <property type="entry name" value="Cyt_c-like_dom"/>
</dbReference>
<evidence type="ECO:0000313" key="9">
    <source>
        <dbReference type="EMBL" id="QLG87205.1"/>
    </source>
</evidence>
<evidence type="ECO:0000313" key="10">
    <source>
        <dbReference type="Proteomes" id="UP000509597"/>
    </source>
</evidence>
<keyword evidence="7" id="KW-0472">Membrane</keyword>
<feature type="transmembrane region" description="Helical" evidence="7">
    <location>
        <begin position="12"/>
        <end position="31"/>
    </location>
</feature>
<keyword evidence="7" id="KW-1133">Transmembrane helix</keyword>
<proteinExistence type="predicted"/>
<evidence type="ECO:0000256" key="2">
    <source>
        <dbReference type="ARBA" id="ARBA00022617"/>
    </source>
</evidence>
<feature type="domain" description="Cytochrome c" evidence="8">
    <location>
        <begin position="169"/>
        <end position="248"/>
    </location>
</feature>
<dbReference type="Pfam" id="PF13442">
    <property type="entry name" value="Cytochrome_CBB3"/>
    <property type="match status" value="2"/>
</dbReference>
<dbReference type="RefSeq" id="WP_179357289.1">
    <property type="nucleotide sequence ID" value="NZ_CP058627.1"/>
</dbReference>
<dbReference type="EMBL" id="CP058627">
    <property type="protein sequence ID" value="QLG87205.1"/>
    <property type="molecule type" value="Genomic_DNA"/>
</dbReference>
<dbReference type="PROSITE" id="PS51007">
    <property type="entry name" value="CYTC"/>
    <property type="match status" value="2"/>
</dbReference>
<organism evidence="9 10">
    <name type="scientific">Chitinibacter bivalviorum</name>
    <dbReference type="NCBI Taxonomy" id="2739434"/>
    <lineage>
        <taxon>Bacteria</taxon>
        <taxon>Pseudomonadati</taxon>
        <taxon>Pseudomonadota</taxon>
        <taxon>Betaproteobacteria</taxon>
        <taxon>Neisseriales</taxon>
        <taxon>Chitinibacteraceae</taxon>
        <taxon>Chitinibacter</taxon>
    </lineage>
</organism>
<dbReference type="PANTHER" id="PTHR40942:SF4">
    <property type="entry name" value="CYTOCHROME C5"/>
    <property type="match status" value="1"/>
</dbReference>
<keyword evidence="3 6" id="KW-0479">Metal-binding</keyword>
<keyword evidence="2 6" id="KW-0349">Heme</keyword>
<evidence type="ECO:0000256" key="7">
    <source>
        <dbReference type="SAM" id="Phobius"/>
    </source>
</evidence>
<evidence type="ECO:0000256" key="3">
    <source>
        <dbReference type="ARBA" id="ARBA00022723"/>
    </source>
</evidence>
<accession>A0A7H9BF62</accession>
<sequence>MGGSNATASKGVAGMILAALIGVPLVVYLLIKLFTSGMATNLTSTTMTNEAVSARLQPVGAVKIVEGGAPGSRSGKSVFEGICISCHGAGLAGAPKFGDAAAWGPRIAQGYDTLVKHALGGFKAMPAKGGAADLTDDEVKRAVAYMGNAGGAKFEEPKVAGAAAGAAVDPNTKGKEIYASTCVACHGSGAAGAPKFGDKAAWAPRLKDGVDAAIAIGVKGLNAMPPKGGYSGSDDEFKAAATYMINNSK</sequence>
<keyword evidence="1" id="KW-0813">Transport</keyword>
<dbReference type="GO" id="GO:0005506">
    <property type="term" value="F:iron ion binding"/>
    <property type="evidence" value="ECO:0007669"/>
    <property type="project" value="InterPro"/>
</dbReference>
<dbReference type="GO" id="GO:0009055">
    <property type="term" value="F:electron transfer activity"/>
    <property type="evidence" value="ECO:0007669"/>
    <property type="project" value="InterPro"/>
</dbReference>
<dbReference type="SUPFAM" id="SSF46626">
    <property type="entry name" value="Cytochrome c"/>
    <property type="match status" value="2"/>
</dbReference>
<evidence type="ECO:0000256" key="1">
    <source>
        <dbReference type="ARBA" id="ARBA00022448"/>
    </source>
</evidence>
<evidence type="ECO:0000256" key="6">
    <source>
        <dbReference type="PROSITE-ProRule" id="PRU00433"/>
    </source>
</evidence>
<reference evidence="9 10" key="1">
    <citation type="submission" date="2020-07" db="EMBL/GenBank/DDBJ databases">
        <title>Complete genome sequence of Chitinibacter sp. 2T18.</title>
        <authorList>
            <person name="Bae J.-W."/>
            <person name="Choi J.-W."/>
        </authorList>
    </citation>
    <scope>NUCLEOTIDE SEQUENCE [LARGE SCALE GENOMIC DNA]</scope>
    <source>
        <strain evidence="9 10">2T18</strain>
    </source>
</reference>
<dbReference type="Gene3D" id="1.10.760.10">
    <property type="entry name" value="Cytochrome c-like domain"/>
    <property type="match status" value="2"/>
</dbReference>
<evidence type="ECO:0000256" key="4">
    <source>
        <dbReference type="ARBA" id="ARBA00022982"/>
    </source>
</evidence>
<keyword evidence="7" id="KW-0812">Transmembrane</keyword>
<gene>
    <name evidence="9" type="ORF">HQ393_02490</name>
</gene>
<dbReference type="AlphaFoldDB" id="A0A7H9BF62"/>
<dbReference type="PANTHER" id="PTHR40942">
    <property type="match status" value="1"/>
</dbReference>
<dbReference type="GO" id="GO:0020037">
    <property type="term" value="F:heme binding"/>
    <property type="evidence" value="ECO:0007669"/>
    <property type="project" value="InterPro"/>
</dbReference>
<name>A0A7H9BF62_9NEIS</name>
<keyword evidence="4" id="KW-0249">Electron transport</keyword>
<evidence type="ECO:0000256" key="5">
    <source>
        <dbReference type="ARBA" id="ARBA00023004"/>
    </source>
</evidence>